<dbReference type="EMBL" id="OB663413">
    <property type="protein sequence ID" value="CAD7231347.1"/>
    <property type="molecule type" value="Genomic_DNA"/>
</dbReference>
<accession>A0A7R8WGQ2</accession>
<evidence type="ECO:0000256" key="1">
    <source>
        <dbReference type="SAM" id="MobiDB-lite"/>
    </source>
</evidence>
<protein>
    <submittedName>
        <fullName evidence="3">Uncharacterized protein</fullName>
    </submittedName>
</protein>
<keyword evidence="2" id="KW-0812">Transmembrane</keyword>
<sequence>MRKVILACGACALVVVVLNTLRMFRHRILDGRYADEILWLSLWLSVAVVVIVLFLIICMLFHRKRLAMHGSPHHRRSLSSRSGDEEGGFVMRRPECRGTGRAPLVLAHNRPGSYPVAGDGYGPPVATNGTRQEPYWIDDRRQAPVEEYHV</sequence>
<dbReference type="AlphaFoldDB" id="A0A7R8WGQ2"/>
<organism evidence="3">
    <name type="scientific">Cyprideis torosa</name>
    <dbReference type="NCBI Taxonomy" id="163714"/>
    <lineage>
        <taxon>Eukaryota</taxon>
        <taxon>Metazoa</taxon>
        <taxon>Ecdysozoa</taxon>
        <taxon>Arthropoda</taxon>
        <taxon>Crustacea</taxon>
        <taxon>Oligostraca</taxon>
        <taxon>Ostracoda</taxon>
        <taxon>Podocopa</taxon>
        <taxon>Podocopida</taxon>
        <taxon>Cytherocopina</taxon>
        <taxon>Cytheroidea</taxon>
        <taxon>Cytherideidae</taxon>
        <taxon>Cyprideis</taxon>
    </lineage>
</organism>
<name>A0A7R8WGQ2_9CRUS</name>
<keyword evidence="2" id="KW-0472">Membrane</keyword>
<evidence type="ECO:0000313" key="3">
    <source>
        <dbReference type="EMBL" id="CAD7231347.1"/>
    </source>
</evidence>
<reference evidence="3" key="1">
    <citation type="submission" date="2020-11" db="EMBL/GenBank/DDBJ databases">
        <authorList>
            <person name="Tran Van P."/>
        </authorList>
    </citation>
    <scope>NUCLEOTIDE SEQUENCE</scope>
</reference>
<evidence type="ECO:0000256" key="2">
    <source>
        <dbReference type="SAM" id="Phobius"/>
    </source>
</evidence>
<proteinExistence type="predicted"/>
<keyword evidence="2" id="KW-1133">Transmembrane helix</keyword>
<feature type="region of interest" description="Disordered" evidence="1">
    <location>
        <begin position="72"/>
        <end position="95"/>
    </location>
</feature>
<feature type="transmembrane region" description="Helical" evidence="2">
    <location>
        <begin position="42"/>
        <end position="61"/>
    </location>
</feature>
<gene>
    <name evidence="3" type="ORF">CTOB1V02_LOCUS9195</name>
</gene>